<feature type="transmembrane region" description="Helical" evidence="8">
    <location>
        <begin position="6"/>
        <end position="28"/>
    </location>
</feature>
<evidence type="ECO:0000256" key="2">
    <source>
        <dbReference type="ARBA" id="ARBA00009840"/>
    </source>
</evidence>
<feature type="coiled-coil region" evidence="6">
    <location>
        <begin position="80"/>
        <end position="157"/>
    </location>
</feature>
<comment type="function">
    <text evidence="1">Involved in DNA recombination.</text>
</comment>
<evidence type="ECO:0000313" key="9">
    <source>
        <dbReference type="EMBL" id="TDL84206.1"/>
    </source>
</evidence>
<keyword evidence="8" id="KW-0812">Transmembrane</keyword>
<dbReference type="OrthoDB" id="370725at2"/>
<dbReference type="InterPro" id="IPR003798">
    <property type="entry name" value="DNA_recombination_RmuC"/>
</dbReference>
<evidence type="ECO:0000256" key="6">
    <source>
        <dbReference type="SAM" id="Coils"/>
    </source>
</evidence>
<dbReference type="PANTHER" id="PTHR30563">
    <property type="entry name" value="DNA RECOMBINATION PROTEIN RMUC"/>
    <property type="match status" value="1"/>
</dbReference>
<dbReference type="EMBL" id="SNAA01000001">
    <property type="protein sequence ID" value="TDL84206.1"/>
    <property type="molecule type" value="Genomic_DNA"/>
</dbReference>
<feature type="region of interest" description="Disordered" evidence="7">
    <location>
        <begin position="474"/>
        <end position="508"/>
    </location>
</feature>
<proteinExistence type="inferred from homology"/>
<keyword evidence="8" id="KW-0472">Membrane</keyword>
<evidence type="ECO:0000313" key="10">
    <source>
        <dbReference type="Proteomes" id="UP000295701"/>
    </source>
</evidence>
<dbReference type="RefSeq" id="WP_133395305.1">
    <property type="nucleotide sequence ID" value="NZ_SNAA01000001.1"/>
</dbReference>
<dbReference type="Proteomes" id="UP000295701">
    <property type="component" value="Unassembled WGS sequence"/>
</dbReference>
<comment type="caution">
    <text evidence="9">The sequence shown here is derived from an EMBL/GenBank/DDBJ whole genome shotgun (WGS) entry which is preliminary data.</text>
</comment>
<evidence type="ECO:0000256" key="3">
    <source>
        <dbReference type="ARBA" id="ARBA00021840"/>
    </source>
</evidence>
<feature type="coiled-coil region" evidence="6">
    <location>
        <begin position="203"/>
        <end position="237"/>
    </location>
</feature>
<feature type="compositionally biased region" description="Acidic residues" evidence="7">
    <location>
        <begin position="482"/>
        <end position="494"/>
    </location>
</feature>
<evidence type="ECO:0000256" key="4">
    <source>
        <dbReference type="ARBA" id="ARBA00023054"/>
    </source>
</evidence>
<evidence type="ECO:0000256" key="7">
    <source>
        <dbReference type="SAM" id="MobiDB-lite"/>
    </source>
</evidence>
<sequence length="508" mass="56104">MPDMPVTLPDAILVGAILALCIALVALWRRGAGMQARCDGLIADIAVREARLRDAATRSEADRDRIARLDRDTAGLSADLRGLEARLKDAAAERDRAAREAAEARTRVEDALATARKRNDDLGRENEGLKRDMAARAQAHEKEVALLKELREDMTGRFAALADELLKTNGETFGKTNRERMEALLAPMREQVDHFQRELREAHTHAAKDRERLKTEIEQLSRRSEQVSQEAVALTRALKGEKQKQGAWGEMVLERLLEDSGLTRGREYETQFHVADPDGGRRRPDVVVRLPAGKCVVIDAKVSLVAYEAAVNAPDEDERSRQLRAHVAAVRAHIDALAARDYAAMVDGSVDYVLMFMPVEGALAAALELQGDLTAYAIAKRVGIATPTTLMMALRTIQHVWAVENRQRNAEEIARRAGHLHDKMAGVIEAFDKVGTHLGRAQEEHTKALDRMARGSGNVLGQFDKLRRLGARTNKEMAVGFDPEDDDAEDGDDDTPPRAIPARTEAAE</sequence>
<dbReference type="Pfam" id="PF02646">
    <property type="entry name" value="RmuC"/>
    <property type="match status" value="1"/>
</dbReference>
<keyword evidence="4 6" id="KW-0175">Coiled coil</keyword>
<evidence type="ECO:0000256" key="5">
    <source>
        <dbReference type="ARBA" id="ARBA00023172"/>
    </source>
</evidence>
<name>A0A4R6AQ96_9RHOB</name>
<accession>A0A4R6AQ96</accession>
<evidence type="ECO:0000256" key="8">
    <source>
        <dbReference type="SAM" id="Phobius"/>
    </source>
</evidence>
<protein>
    <recommendedName>
        <fullName evidence="3">DNA recombination protein RmuC homolog</fullName>
    </recommendedName>
</protein>
<keyword evidence="8" id="KW-1133">Transmembrane helix</keyword>
<keyword evidence="10" id="KW-1185">Reference proteome</keyword>
<dbReference type="GO" id="GO:0006310">
    <property type="term" value="P:DNA recombination"/>
    <property type="evidence" value="ECO:0007669"/>
    <property type="project" value="UniProtKB-KW"/>
</dbReference>
<dbReference type="AlphaFoldDB" id="A0A4R6AQ96"/>
<dbReference type="PANTHER" id="PTHR30563:SF0">
    <property type="entry name" value="DNA RECOMBINATION PROTEIN RMUC"/>
    <property type="match status" value="1"/>
</dbReference>
<reference evidence="9 10" key="1">
    <citation type="submission" date="2019-03" db="EMBL/GenBank/DDBJ databases">
        <title>Primorskyibacter sp. SS33 isolated from sediments.</title>
        <authorList>
            <person name="Xunke S."/>
        </authorList>
    </citation>
    <scope>NUCLEOTIDE SEQUENCE [LARGE SCALE GENOMIC DNA]</scope>
    <source>
        <strain evidence="9 10">SS33</strain>
    </source>
</reference>
<evidence type="ECO:0000256" key="1">
    <source>
        <dbReference type="ARBA" id="ARBA00003416"/>
    </source>
</evidence>
<gene>
    <name evidence="9" type="ORF">E2L08_01705</name>
</gene>
<comment type="similarity">
    <text evidence="2">Belongs to the RmuC family.</text>
</comment>
<keyword evidence="5" id="KW-0233">DNA recombination</keyword>
<organism evidence="9 10">
    <name type="scientific">Palleronia sediminis</name>
    <dbReference type="NCBI Taxonomy" id="2547833"/>
    <lineage>
        <taxon>Bacteria</taxon>
        <taxon>Pseudomonadati</taxon>
        <taxon>Pseudomonadota</taxon>
        <taxon>Alphaproteobacteria</taxon>
        <taxon>Rhodobacterales</taxon>
        <taxon>Roseobacteraceae</taxon>
        <taxon>Palleronia</taxon>
    </lineage>
</organism>